<dbReference type="PANTHER" id="PTHR31286:SF99">
    <property type="entry name" value="DUF4283 DOMAIN-CONTAINING PROTEIN"/>
    <property type="match status" value="1"/>
</dbReference>
<dbReference type="InterPro" id="IPR040256">
    <property type="entry name" value="At4g02000-like"/>
</dbReference>
<dbReference type="Proteomes" id="UP000245207">
    <property type="component" value="Unassembled WGS sequence"/>
</dbReference>
<comment type="caution">
    <text evidence="2">The sequence shown here is derived from an EMBL/GenBank/DDBJ whole genome shotgun (WGS) entry which is preliminary data.</text>
</comment>
<protein>
    <submittedName>
        <fullName evidence="2">Zinc knuckle CX2CX4HX4C</fullName>
    </submittedName>
</protein>
<evidence type="ECO:0000256" key="1">
    <source>
        <dbReference type="SAM" id="MobiDB-lite"/>
    </source>
</evidence>
<keyword evidence="3" id="KW-1185">Reference proteome</keyword>
<feature type="compositionally biased region" description="Basic and acidic residues" evidence="1">
    <location>
        <begin position="187"/>
        <end position="215"/>
    </location>
</feature>
<reference evidence="2 3" key="1">
    <citation type="journal article" date="2018" name="Mol. Plant">
        <title>The genome of Artemisia annua provides insight into the evolution of Asteraceae family and artemisinin biosynthesis.</title>
        <authorList>
            <person name="Shen Q."/>
            <person name="Zhang L."/>
            <person name="Liao Z."/>
            <person name="Wang S."/>
            <person name="Yan T."/>
            <person name="Shi P."/>
            <person name="Liu M."/>
            <person name="Fu X."/>
            <person name="Pan Q."/>
            <person name="Wang Y."/>
            <person name="Lv Z."/>
            <person name="Lu X."/>
            <person name="Zhang F."/>
            <person name="Jiang W."/>
            <person name="Ma Y."/>
            <person name="Chen M."/>
            <person name="Hao X."/>
            <person name="Li L."/>
            <person name="Tang Y."/>
            <person name="Lv G."/>
            <person name="Zhou Y."/>
            <person name="Sun X."/>
            <person name="Brodelius P.E."/>
            <person name="Rose J.K.C."/>
            <person name="Tang K."/>
        </authorList>
    </citation>
    <scope>NUCLEOTIDE SEQUENCE [LARGE SCALE GENOMIC DNA]</scope>
    <source>
        <strain evidence="3">cv. Huhao1</strain>
        <tissue evidence="2">Leaf</tissue>
    </source>
</reference>
<dbReference type="EMBL" id="PKPP01000425">
    <property type="protein sequence ID" value="PWA92918.1"/>
    <property type="molecule type" value="Genomic_DNA"/>
</dbReference>
<proteinExistence type="predicted"/>
<feature type="region of interest" description="Disordered" evidence="1">
    <location>
        <begin position="187"/>
        <end position="269"/>
    </location>
</feature>
<dbReference type="AlphaFoldDB" id="A0A2U1Q4J3"/>
<evidence type="ECO:0000313" key="3">
    <source>
        <dbReference type="Proteomes" id="UP000245207"/>
    </source>
</evidence>
<evidence type="ECO:0000313" key="2">
    <source>
        <dbReference type="EMBL" id="PWA92918.1"/>
    </source>
</evidence>
<dbReference type="PANTHER" id="PTHR31286">
    <property type="entry name" value="GLYCINE-RICH CELL WALL STRUCTURAL PROTEIN 1.8-LIKE"/>
    <property type="match status" value="1"/>
</dbReference>
<accession>A0A2U1Q4J3</accession>
<organism evidence="2 3">
    <name type="scientific">Artemisia annua</name>
    <name type="common">Sweet wormwood</name>
    <dbReference type="NCBI Taxonomy" id="35608"/>
    <lineage>
        <taxon>Eukaryota</taxon>
        <taxon>Viridiplantae</taxon>
        <taxon>Streptophyta</taxon>
        <taxon>Embryophyta</taxon>
        <taxon>Tracheophyta</taxon>
        <taxon>Spermatophyta</taxon>
        <taxon>Magnoliopsida</taxon>
        <taxon>eudicotyledons</taxon>
        <taxon>Gunneridae</taxon>
        <taxon>Pentapetalae</taxon>
        <taxon>asterids</taxon>
        <taxon>campanulids</taxon>
        <taxon>Asterales</taxon>
        <taxon>Asteraceae</taxon>
        <taxon>Asteroideae</taxon>
        <taxon>Anthemideae</taxon>
        <taxon>Artemisiinae</taxon>
        <taxon>Artemisia</taxon>
    </lineage>
</organism>
<gene>
    <name evidence="2" type="ORF">CTI12_AA075690</name>
</gene>
<feature type="compositionally biased region" description="Low complexity" evidence="1">
    <location>
        <begin position="242"/>
        <end position="257"/>
    </location>
</feature>
<sequence>MKNTCELEKDGSLSVVGQDGKEIHVVSNGENKEDSVKKGVVVNEKGEDVNVVETVRGDCSGSMNGDSETTVLVSPKSSNGGIKELDVVDKGMSKKETVEQTARMCQMSVGRMGFARVLVEMNATKEIPEMIEVVYRNGQKEELCRKKVKVEFDWTPPRCATCCIFGHTDQKCGKKISVEETNKPKECTENKEMNADDGFEEVRNKKNGGKVDNRKQNKQVQQPEVGRKQPKHAAQFVYQPKSNTNGVNNSRSGNSNVQKENGKKEVQNTSIKTLEKKAWKVGNEVVSELRRSANKYSVLGEYDVNEQSELEDLRSKEIVDDFIRQQKNPTENELTKWTIDMIGYFNKRKEQVRGKGKKVELNVGVTGEESDVYQDES</sequence>
<name>A0A2U1Q4J3_ARTAN</name>